<dbReference type="EMBL" id="AJIL01007563">
    <property type="protein sequence ID" value="KNE86912.1"/>
    <property type="molecule type" value="Genomic_DNA"/>
</dbReference>
<name>A0A0L0UII5_9BASI</name>
<keyword evidence="2" id="KW-1185">Reference proteome</keyword>
<dbReference type="AlphaFoldDB" id="A0A0L0UII5"/>
<proteinExistence type="predicted"/>
<sequence length="90" mass="10064">MVIPLVVQETFIEELKHHTGAMYLGLDAWQLPNGYDVLGTVIHRLVKGKTAGFQLEAVPLNFVSLEESHTGLYLAETVRLIVEKFGVQDK</sequence>
<evidence type="ECO:0000313" key="1">
    <source>
        <dbReference type="EMBL" id="KNE86912.1"/>
    </source>
</evidence>
<reference evidence="2" key="1">
    <citation type="submission" date="2014-03" db="EMBL/GenBank/DDBJ databases">
        <title>The Genome Sequence of Puccinia striiformis f. sp. tritici PST-78.</title>
        <authorList>
            <consortium name="The Broad Institute Genome Sequencing Platform"/>
            <person name="Cuomo C."/>
            <person name="Hulbert S."/>
            <person name="Chen X."/>
            <person name="Walker B."/>
            <person name="Young S.K."/>
            <person name="Zeng Q."/>
            <person name="Gargeya S."/>
            <person name="Fitzgerald M."/>
            <person name="Haas B."/>
            <person name="Abouelleil A."/>
            <person name="Alvarado L."/>
            <person name="Arachchi H.M."/>
            <person name="Berlin A.M."/>
            <person name="Chapman S.B."/>
            <person name="Goldberg J."/>
            <person name="Griggs A."/>
            <person name="Gujja S."/>
            <person name="Hansen M."/>
            <person name="Howarth C."/>
            <person name="Imamovic A."/>
            <person name="Larimer J."/>
            <person name="McCowan C."/>
            <person name="Montmayeur A."/>
            <person name="Murphy C."/>
            <person name="Neiman D."/>
            <person name="Pearson M."/>
            <person name="Priest M."/>
            <person name="Roberts A."/>
            <person name="Saif S."/>
            <person name="Shea T."/>
            <person name="Sisk P."/>
            <person name="Sykes S."/>
            <person name="Wortman J."/>
            <person name="Nusbaum C."/>
            <person name="Birren B."/>
        </authorList>
    </citation>
    <scope>NUCLEOTIDE SEQUENCE [LARGE SCALE GENOMIC DNA]</scope>
    <source>
        <strain evidence="2">race PST-78</strain>
    </source>
</reference>
<gene>
    <name evidence="1" type="ORF">PSTG_19719</name>
</gene>
<protein>
    <submittedName>
        <fullName evidence="1">Uncharacterized protein</fullName>
    </submittedName>
</protein>
<feature type="non-terminal residue" evidence="1">
    <location>
        <position position="90"/>
    </location>
</feature>
<comment type="caution">
    <text evidence="1">The sequence shown here is derived from an EMBL/GenBank/DDBJ whole genome shotgun (WGS) entry which is preliminary data.</text>
</comment>
<dbReference type="Proteomes" id="UP000054564">
    <property type="component" value="Unassembled WGS sequence"/>
</dbReference>
<accession>A0A0L0UII5</accession>
<dbReference type="OrthoDB" id="2976890at2759"/>
<evidence type="ECO:0000313" key="2">
    <source>
        <dbReference type="Proteomes" id="UP000054564"/>
    </source>
</evidence>
<organism evidence="1 2">
    <name type="scientific">Puccinia striiformis f. sp. tritici PST-78</name>
    <dbReference type="NCBI Taxonomy" id="1165861"/>
    <lineage>
        <taxon>Eukaryota</taxon>
        <taxon>Fungi</taxon>
        <taxon>Dikarya</taxon>
        <taxon>Basidiomycota</taxon>
        <taxon>Pucciniomycotina</taxon>
        <taxon>Pucciniomycetes</taxon>
        <taxon>Pucciniales</taxon>
        <taxon>Pucciniaceae</taxon>
        <taxon>Puccinia</taxon>
    </lineage>
</organism>